<proteinExistence type="predicted"/>
<dbReference type="InterPro" id="IPR042184">
    <property type="entry name" value="YqeY/Aim41_N"/>
</dbReference>
<dbReference type="Gene3D" id="1.10.10.410">
    <property type="match status" value="1"/>
</dbReference>
<accession>A0A2N3XT11</accession>
<dbReference type="InterPro" id="IPR003789">
    <property type="entry name" value="Asn/Gln_tRNA_amidoTrase-B-like"/>
</dbReference>
<dbReference type="Pfam" id="PF09424">
    <property type="entry name" value="YqeY"/>
    <property type="match status" value="1"/>
</dbReference>
<evidence type="ECO:0008006" key="3">
    <source>
        <dbReference type="Google" id="ProtNLM"/>
    </source>
</evidence>
<dbReference type="InterPro" id="IPR019004">
    <property type="entry name" value="YqeY/Aim41"/>
</dbReference>
<keyword evidence="2" id="KW-1185">Reference proteome</keyword>
<organism evidence="1 2">
    <name type="scientific">Saccharopolyspora spinosa</name>
    <dbReference type="NCBI Taxonomy" id="60894"/>
    <lineage>
        <taxon>Bacteria</taxon>
        <taxon>Bacillati</taxon>
        <taxon>Actinomycetota</taxon>
        <taxon>Actinomycetes</taxon>
        <taxon>Pseudonocardiales</taxon>
        <taxon>Pseudonocardiaceae</taxon>
        <taxon>Saccharopolyspora</taxon>
    </lineage>
</organism>
<gene>
    <name evidence="1" type="ORF">A8926_1331</name>
</gene>
<name>A0A2N3XT11_SACSN</name>
<dbReference type="InterPro" id="IPR023168">
    <property type="entry name" value="GatB_Yqey_C_2"/>
</dbReference>
<dbReference type="SUPFAM" id="SSF89095">
    <property type="entry name" value="GatB/YqeY motif"/>
    <property type="match status" value="1"/>
</dbReference>
<evidence type="ECO:0000313" key="1">
    <source>
        <dbReference type="EMBL" id="PKW13772.1"/>
    </source>
</evidence>
<dbReference type="Proteomes" id="UP000233786">
    <property type="component" value="Unassembled WGS sequence"/>
</dbReference>
<dbReference type="AlphaFoldDB" id="A0A2N3XT11"/>
<comment type="caution">
    <text evidence="1">The sequence shown here is derived from an EMBL/GenBank/DDBJ whole genome shotgun (WGS) entry which is preliminary data.</text>
</comment>
<dbReference type="Gene3D" id="1.10.1510.10">
    <property type="entry name" value="Uncharacterised protein YqeY/AIM41 PF09424, N-terminal domain"/>
    <property type="match status" value="1"/>
</dbReference>
<dbReference type="GO" id="GO:0016884">
    <property type="term" value="F:carbon-nitrogen ligase activity, with glutamine as amido-N-donor"/>
    <property type="evidence" value="ECO:0007669"/>
    <property type="project" value="InterPro"/>
</dbReference>
<dbReference type="PANTHER" id="PTHR28055:SF1">
    <property type="entry name" value="ALTERED INHERITANCE OF MITOCHONDRIA PROTEIN 41, MITOCHONDRIAL"/>
    <property type="match status" value="1"/>
</dbReference>
<dbReference type="PANTHER" id="PTHR28055">
    <property type="entry name" value="ALTERED INHERITANCE OF MITOCHONDRIA PROTEIN 41, MITOCHONDRIAL"/>
    <property type="match status" value="1"/>
</dbReference>
<dbReference type="EMBL" id="PJNB01000001">
    <property type="protein sequence ID" value="PKW13772.1"/>
    <property type="molecule type" value="Genomic_DNA"/>
</dbReference>
<reference evidence="1" key="1">
    <citation type="submission" date="2017-12" db="EMBL/GenBank/DDBJ databases">
        <title>Sequencing the genomes of 1000 Actinobacteria strains.</title>
        <authorList>
            <person name="Klenk H.-P."/>
        </authorList>
    </citation>
    <scope>NUCLEOTIDE SEQUENCE [LARGE SCALE GENOMIC DNA]</scope>
    <source>
        <strain evidence="1">DSM 44228</strain>
    </source>
</reference>
<evidence type="ECO:0000313" key="2">
    <source>
        <dbReference type="Proteomes" id="UP000233786"/>
    </source>
</evidence>
<sequence length="169" mass="18190">MGGPVRLQRDNRRMAELKDKLRADLSAAMKQRDTTVTGVLRMALAAVSKEEVAGKQARELTDEEVQRVLNKEAKKRDEAAEAFSGAGRAEQAAAELDEAEILRHYLPKPLGDDELAQLVKDAVAEVEGELGERPGMKQMGQVMKAANAKVAGRAEGGKVAALVKAELAD</sequence>
<protein>
    <recommendedName>
        <fullName evidence="3">GatB/YqeY domain-containing protein</fullName>
    </recommendedName>
</protein>
<dbReference type="STRING" id="994479.GCA_000194155_04049"/>